<dbReference type="Proteomes" id="UP000249203">
    <property type="component" value="Unassembled WGS sequence"/>
</dbReference>
<feature type="chain" id="PRO_5016402107" evidence="1">
    <location>
        <begin position="28"/>
        <end position="288"/>
    </location>
</feature>
<evidence type="ECO:0000256" key="1">
    <source>
        <dbReference type="SAM" id="SignalP"/>
    </source>
</evidence>
<feature type="domain" description="Glucose/Sorbosone dehydrogenase" evidence="2">
    <location>
        <begin position="59"/>
        <end position="277"/>
    </location>
</feature>
<organism evidence="3 4">
    <name type="scientific">Aliidiomarina maris</name>
    <dbReference type="NCBI Taxonomy" id="531312"/>
    <lineage>
        <taxon>Bacteria</taxon>
        <taxon>Pseudomonadati</taxon>
        <taxon>Pseudomonadota</taxon>
        <taxon>Gammaproteobacteria</taxon>
        <taxon>Alteromonadales</taxon>
        <taxon>Idiomarinaceae</taxon>
        <taxon>Aliidiomarina</taxon>
    </lineage>
</organism>
<dbReference type="AlphaFoldDB" id="A0A327X5Z9"/>
<reference evidence="3 4" key="1">
    <citation type="submission" date="2018-06" db="EMBL/GenBank/DDBJ databases">
        <title>Genomic Encyclopedia of Type Strains, Phase III (KMG-III): the genomes of soil and plant-associated and newly described type strains.</title>
        <authorList>
            <person name="Whitman W."/>
        </authorList>
    </citation>
    <scope>NUCLEOTIDE SEQUENCE [LARGE SCALE GENOMIC DNA]</scope>
    <source>
        <strain evidence="3 4">CGMCC 1.15366</strain>
    </source>
</reference>
<dbReference type="RefSeq" id="WP_198679895.1">
    <property type="nucleotide sequence ID" value="NZ_PIPK01000005.1"/>
</dbReference>
<feature type="signal peptide" evidence="1">
    <location>
        <begin position="1"/>
        <end position="27"/>
    </location>
</feature>
<dbReference type="PROSITE" id="PS51257">
    <property type="entry name" value="PROKAR_LIPOPROTEIN"/>
    <property type="match status" value="1"/>
</dbReference>
<proteinExistence type="predicted"/>
<name>A0A327X5Z9_9GAMM</name>
<keyword evidence="1" id="KW-0732">Signal</keyword>
<dbReference type="EMBL" id="QLMD01000005">
    <property type="protein sequence ID" value="RAJ98328.1"/>
    <property type="molecule type" value="Genomic_DNA"/>
</dbReference>
<dbReference type="InterPro" id="IPR011041">
    <property type="entry name" value="Quinoprot_gluc/sorb_DH_b-prop"/>
</dbReference>
<accession>A0A327X5Z9</accession>
<dbReference type="Pfam" id="PF07995">
    <property type="entry name" value="GSDH"/>
    <property type="match status" value="1"/>
</dbReference>
<protein>
    <submittedName>
        <fullName evidence="3">Glucose/sorbosone dehydrogenase</fullName>
    </submittedName>
</protein>
<evidence type="ECO:0000313" key="3">
    <source>
        <dbReference type="EMBL" id="RAJ98328.1"/>
    </source>
</evidence>
<dbReference type="InterPro" id="IPR012938">
    <property type="entry name" value="Glc/Sorbosone_DH"/>
</dbReference>
<dbReference type="SUPFAM" id="SSF50952">
    <property type="entry name" value="Soluble quinoprotein glucose dehydrogenase"/>
    <property type="match status" value="1"/>
</dbReference>
<sequence length="288" mass="31636">MPPRFNAWKPSLIATGVAACLMSSAYAASDRVDTDHEVVKDTYSSEESQFKVTRVVGELEHPWAVAWLPDGAMLITERTGRMLLVHSGQVTNLSGLPDIDAEEDQLTAPEGGNQGGLLDVALHPDYSDNGWIYFTYSSPGDNDGVSHEDYATGTALARARLNDDRDGLTDVEVLYVEGPLKEPGRHYGSRIVFDQDNRVYFSIGDRGIRRPAQDLTDPAGSILRLHDDGRVVEANPFVGKAPGNLRPEIYSFGHRNNQALAFRPDTGELWTAEHGPLRDGILHRGPFP</sequence>
<evidence type="ECO:0000313" key="4">
    <source>
        <dbReference type="Proteomes" id="UP000249203"/>
    </source>
</evidence>
<dbReference type="InterPro" id="IPR011042">
    <property type="entry name" value="6-blade_b-propeller_TolB-like"/>
</dbReference>
<dbReference type="PANTHER" id="PTHR19328">
    <property type="entry name" value="HEDGEHOG-INTERACTING PROTEIN"/>
    <property type="match status" value="1"/>
</dbReference>
<dbReference type="PANTHER" id="PTHR19328:SF75">
    <property type="entry name" value="ALDOSE SUGAR DEHYDROGENASE YLII"/>
    <property type="match status" value="1"/>
</dbReference>
<evidence type="ECO:0000259" key="2">
    <source>
        <dbReference type="Pfam" id="PF07995"/>
    </source>
</evidence>
<gene>
    <name evidence="3" type="ORF">B0I24_10580</name>
</gene>
<dbReference type="Gene3D" id="2.120.10.30">
    <property type="entry name" value="TolB, C-terminal domain"/>
    <property type="match status" value="1"/>
</dbReference>
<comment type="caution">
    <text evidence="3">The sequence shown here is derived from an EMBL/GenBank/DDBJ whole genome shotgun (WGS) entry which is preliminary data.</text>
</comment>